<reference evidence="2" key="1">
    <citation type="journal article" date="2023" name="Science">
        <title>Genome structures resolve the early diversification of teleost fishes.</title>
        <authorList>
            <person name="Parey E."/>
            <person name="Louis A."/>
            <person name="Montfort J."/>
            <person name="Bouchez O."/>
            <person name="Roques C."/>
            <person name="Iampietro C."/>
            <person name="Lluch J."/>
            <person name="Castinel A."/>
            <person name="Donnadieu C."/>
            <person name="Desvignes T."/>
            <person name="Floi Bucao C."/>
            <person name="Jouanno E."/>
            <person name="Wen M."/>
            <person name="Mejri S."/>
            <person name="Dirks R."/>
            <person name="Jansen H."/>
            <person name="Henkel C."/>
            <person name="Chen W.J."/>
            <person name="Zahm M."/>
            <person name="Cabau C."/>
            <person name="Klopp C."/>
            <person name="Thompson A.W."/>
            <person name="Robinson-Rechavi M."/>
            <person name="Braasch I."/>
            <person name="Lecointre G."/>
            <person name="Bobe J."/>
            <person name="Postlethwait J.H."/>
            <person name="Berthelot C."/>
            <person name="Roest Crollius H."/>
            <person name="Guiguen Y."/>
        </authorList>
    </citation>
    <scope>NUCLEOTIDE SEQUENCE</scope>
    <source>
        <strain evidence="2">WJC10195</strain>
    </source>
</reference>
<sequence>MGQAQLLKTRQAWLACRPRRRASSEADTLKGDSQEGWEPWTCVNGLVCTAYGYWEPKTLKVDKQAASAAEKKLGSLAGPDGTKRGRLLGQKTVRCQASWLDVEMSWVTRFASTARHKRAPLEKSDSSTKASDESSASSVT</sequence>
<keyword evidence="3" id="KW-1185">Reference proteome</keyword>
<evidence type="ECO:0000256" key="1">
    <source>
        <dbReference type="SAM" id="MobiDB-lite"/>
    </source>
</evidence>
<accession>A0A9Q1JEI6</accession>
<name>A0A9Q1JEI6_SYNKA</name>
<gene>
    <name evidence="2" type="ORF">SKAU_G00034110</name>
</gene>
<feature type="compositionally biased region" description="Basic and acidic residues" evidence="1">
    <location>
        <begin position="119"/>
        <end position="132"/>
    </location>
</feature>
<comment type="caution">
    <text evidence="2">The sequence shown here is derived from an EMBL/GenBank/DDBJ whole genome shotgun (WGS) entry which is preliminary data.</text>
</comment>
<feature type="region of interest" description="Disordered" evidence="1">
    <location>
        <begin position="116"/>
        <end position="140"/>
    </location>
</feature>
<dbReference type="AlphaFoldDB" id="A0A9Q1JEI6"/>
<evidence type="ECO:0000313" key="2">
    <source>
        <dbReference type="EMBL" id="KAJ8382633.1"/>
    </source>
</evidence>
<protein>
    <submittedName>
        <fullName evidence="2">Uncharacterized protein</fullName>
    </submittedName>
</protein>
<proteinExistence type="predicted"/>
<dbReference type="Proteomes" id="UP001152622">
    <property type="component" value="Chromosome 1"/>
</dbReference>
<organism evidence="2 3">
    <name type="scientific">Synaphobranchus kaupii</name>
    <name type="common">Kaup's arrowtooth eel</name>
    <dbReference type="NCBI Taxonomy" id="118154"/>
    <lineage>
        <taxon>Eukaryota</taxon>
        <taxon>Metazoa</taxon>
        <taxon>Chordata</taxon>
        <taxon>Craniata</taxon>
        <taxon>Vertebrata</taxon>
        <taxon>Euteleostomi</taxon>
        <taxon>Actinopterygii</taxon>
        <taxon>Neopterygii</taxon>
        <taxon>Teleostei</taxon>
        <taxon>Anguilliformes</taxon>
        <taxon>Synaphobranchidae</taxon>
        <taxon>Synaphobranchus</taxon>
    </lineage>
</organism>
<dbReference type="EMBL" id="JAINUF010000001">
    <property type="protein sequence ID" value="KAJ8382633.1"/>
    <property type="molecule type" value="Genomic_DNA"/>
</dbReference>
<evidence type="ECO:0000313" key="3">
    <source>
        <dbReference type="Proteomes" id="UP001152622"/>
    </source>
</evidence>